<feature type="transmembrane region" description="Helical" evidence="7">
    <location>
        <begin position="249"/>
        <end position="273"/>
    </location>
</feature>
<sequence>MTLTSRGLPRSSWAFAARRAWHGFIRHRGLDSAAALSFFASLAIFPAALAVVSAFALGNGDRATEVILEILGEVLQPATVETIREPLGQLLAIGNPGLALAIGLALSLWSLASYATAFGRAVNGAYEVQEGRQIWTFRGLMLVLSAFLLVAFSAVIALLVTTPRIAAAAARSLGIGEPWVTAFSIVRWPVLAALVTLIVALLYYAAPNVRHERIRWVSHGALFAIGVWSLATAAFAVYVFTVAPYDRVYGWLGGGLVVLLWLYLTNLVLVLGAEVDAEVMRLRQLHAGMASEESIQVALRSTARNHMLARQRSADEAEGRRIREAHSVDGSDAAHPTG</sequence>
<evidence type="ECO:0000256" key="4">
    <source>
        <dbReference type="ARBA" id="ARBA00022989"/>
    </source>
</evidence>
<feature type="transmembrane region" description="Helical" evidence="7">
    <location>
        <begin position="33"/>
        <end position="57"/>
    </location>
</feature>
<dbReference type="PANTHER" id="PTHR30213:SF0">
    <property type="entry name" value="UPF0761 MEMBRANE PROTEIN YIHY"/>
    <property type="match status" value="1"/>
</dbReference>
<dbReference type="InterPro" id="IPR017039">
    <property type="entry name" value="Virul_fac_BrkB"/>
</dbReference>
<evidence type="ECO:0000256" key="7">
    <source>
        <dbReference type="SAM" id="Phobius"/>
    </source>
</evidence>
<feature type="compositionally biased region" description="Basic and acidic residues" evidence="6">
    <location>
        <begin position="312"/>
        <end position="329"/>
    </location>
</feature>
<name>A0ABT9BPD0_9MICO</name>
<evidence type="ECO:0000256" key="5">
    <source>
        <dbReference type="ARBA" id="ARBA00023136"/>
    </source>
</evidence>
<organism evidence="8 9">
    <name type="scientific">Antiquaquibacter soli</name>
    <dbReference type="NCBI Taxonomy" id="3064523"/>
    <lineage>
        <taxon>Bacteria</taxon>
        <taxon>Bacillati</taxon>
        <taxon>Actinomycetota</taxon>
        <taxon>Actinomycetes</taxon>
        <taxon>Micrococcales</taxon>
        <taxon>Microbacteriaceae</taxon>
        <taxon>Antiquaquibacter</taxon>
    </lineage>
</organism>
<keyword evidence="3 7" id="KW-0812">Transmembrane</keyword>
<evidence type="ECO:0000256" key="6">
    <source>
        <dbReference type="SAM" id="MobiDB-lite"/>
    </source>
</evidence>
<keyword evidence="5 7" id="KW-0472">Membrane</keyword>
<proteinExistence type="predicted"/>
<reference evidence="8 9" key="1">
    <citation type="submission" date="2023-07" db="EMBL/GenBank/DDBJ databases">
        <title>Protaetiibacter sp. nov WY-16 isolated from soil.</title>
        <authorList>
            <person name="Liu B."/>
            <person name="Wan Y."/>
        </authorList>
    </citation>
    <scope>NUCLEOTIDE SEQUENCE [LARGE SCALE GENOMIC DNA]</scope>
    <source>
        <strain evidence="8 9">WY-16</strain>
    </source>
</reference>
<evidence type="ECO:0000256" key="1">
    <source>
        <dbReference type="ARBA" id="ARBA00004651"/>
    </source>
</evidence>
<dbReference type="Pfam" id="PF03631">
    <property type="entry name" value="Virul_fac_BrkB"/>
    <property type="match status" value="1"/>
</dbReference>
<feature type="transmembrane region" description="Helical" evidence="7">
    <location>
        <begin position="216"/>
        <end position="243"/>
    </location>
</feature>
<evidence type="ECO:0000313" key="8">
    <source>
        <dbReference type="EMBL" id="MDO7881651.1"/>
    </source>
</evidence>
<protein>
    <submittedName>
        <fullName evidence="8">YihY/virulence factor BrkB family protein</fullName>
    </submittedName>
</protein>
<feature type="transmembrane region" description="Helical" evidence="7">
    <location>
        <begin position="180"/>
        <end position="204"/>
    </location>
</feature>
<dbReference type="RefSeq" id="WP_305002058.1">
    <property type="nucleotide sequence ID" value="NZ_JAUQUB010000001.1"/>
</dbReference>
<evidence type="ECO:0000313" key="9">
    <source>
        <dbReference type="Proteomes" id="UP001241072"/>
    </source>
</evidence>
<comment type="caution">
    <text evidence="8">The sequence shown here is derived from an EMBL/GenBank/DDBJ whole genome shotgun (WGS) entry which is preliminary data.</text>
</comment>
<feature type="region of interest" description="Disordered" evidence="6">
    <location>
        <begin position="310"/>
        <end position="338"/>
    </location>
</feature>
<evidence type="ECO:0000256" key="3">
    <source>
        <dbReference type="ARBA" id="ARBA00022692"/>
    </source>
</evidence>
<accession>A0ABT9BPD0</accession>
<dbReference type="PANTHER" id="PTHR30213">
    <property type="entry name" value="INNER MEMBRANE PROTEIN YHJD"/>
    <property type="match status" value="1"/>
</dbReference>
<keyword evidence="9" id="KW-1185">Reference proteome</keyword>
<feature type="transmembrane region" description="Helical" evidence="7">
    <location>
        <begin position="97"/>
        <end position="118"/>
    </location>
</feature>
<gene>
    <name evidence="8" type="ORF">Q5716_05345</name>
</gene>
<feature type="transmembrane region" description="Helical" evidence="7">
    <location>
        <begin position="139"/>
        <end position="160"/>
    </location>
</feature>
<keyword evidence="2" id="KW-1003">Cell membrane</keyword>
<dbReference type="EMBL" id="JAUQUB010000001">
    <property type="protein sequence ID" value="MDO7881651.1"/>
    <property type="molecule type" value="Genomic_DNA"/>
</dbReference>
<evidence type="ECO:0000256" key="2">
    <source>
        <dbReference type="ARBA" id="ARBA00022475"/>
    </source>
</evidence>
<dbReference type="NCBIfam" id="TIGR00765">
    <property type="entry name" value="yihY_not_rbn"/>
    <property type="match status" value="1"/>
</dbReference>
<dbReference type="PIRSF" id="PIRSF035875">
    <property type="entry name" value="RNase_BN"/>
    <property type="match status" value="1"/>
</dbReference>
<comment type="subcellular location">
    <subcellularLocation>
        <location evidence="1">Cell membrane</location>
        <topology evidence="1">Multi-pass membrane protein</topology>
    </subcellularLocation>
</comment>
<keyword evidence="4 7" id="KW-1133">Transmembrane helix</keyword>
<dbReference type="Proteomes" id="UP001241072">
    <property type="component" value="Unassembled WGS sequence"/>
</dbReference>